<gene>
    <name evidence="1" type="ORF">B7C62_28155</name>
</gene>
<accession>A0ABC8BZ37</accession>
<dbReference type="RefSeq" id="WP_084750297.1">
    <property type="nucleotide sequence ID" value="NZ_CP020563.1"/>
</dbReference>
<dbReference type="AlphaFoldDB" id="A0ABC8BZ37"/>
<organism evidence="1 2">
    <name type="scientific">Kitasatospora albolonga</name>
    <dbReference type="NCBI Taxonomy" id="68173"/>
    <lineage>
        <taxon>Bacteria</taxon>
        <taxon>Bacillati</taxon>
        <taxon>Actinomycetota</taxon>
        <taxon>Actinomycetes</taxon>
        <taxon>Kitasatosporales</taxon>
        <taxon>Streptomycetaceae</taxon>
        <taxon>Kitasatospora</taxon>
    </lineage>
</organism>
<name>A0ABC8BZ37_9ACTN</name>
<dbReference type="KEGG" id="kab:B7C62_28155"/>
<keyword evidence="2" id="KW-1185">Reference proteome</keyword>
<evidence type="ECO:0000313" key="1">
    <source>
        <dbReference type="EMBL" id="ARF75697.1"/>
    </source>
</evidence>
<dbReference type="EMBL" id="CP020563">
    <property type="protein sequence ID" value="ARF75697.1"/>
    <property type="molecule type" value="Genomic_DNA"/>
</dbReference>
<evidence type="ECO:0000313" key="2">
    <source>
        <dbReference type="Proteomes" id="UP000192251"/>
    </source>
</evidence>
<proteinExistence type="predicted"/>
<dbReference type="Proteomes" id="UP000192251">
    <property type="component" value="Chromosome"/>
</dbReference>
<reference evidence="1 2" key="1">
    <citation type="submission" date="2017-04" db="EMBL/GenBank/DDBJ databases">
        <title>The complete genome sequence of Streptomyces albolongus YIM 101047, the producer of novel bafilomycins and novel odoriferous sesquiterpenoids.</title>
        <authorList>
            <person name="Yin M."/>
            <person name="Jiang Y."/>
        </authorList>
    </citation>
    <scope>NUCLEOTIDE SEQUENCE [LARGE SCALE GENOMIC DNA]</scope>
    <source>
        <strain evidence="1 2">YIM 101047</strain>
    </source>
</reference>
<protein>
    <submittedName>
        <fullName evidence="1">Uncharacterized protein</fullName>
    </submittedName>
</protein>
<sequence>MADHFTHPITCDSTPERIAARAAQIVAFRIMRETEIAASWWARPIEIGETVSGEVAYKFCTEQNTVTLNPNRIKRHRYYAEPVYTTDSDPDMDEALRRARTGRVAVAP</sequence>